<keyword evidence="5" id="KW-0863">Zinc-finger</keyword>
<dbReference type="Gene3D" id="3.30.40.10">
    <property type="entry name" value="Zinc/RING finger domain, C3HC4 (zinc finger)"/>
    <property type="match status" value="1"/>
</dbReference>
<accession>A0AAN7S7N0</accession>
<gene>
    <name evidence="12" type="ORF">RN001_012138</name>
</gene>
<evidence type="ECO:0000256" key="8">
    <source>
        <dbReference type="ARBA" id="ARBA00022989"/>
    </source>
</evidence>
<evidence type="ECO:0000256" key="1">
    <source>
        <dbReference type="ARBA" id="ARBA00004141"/>
    </source>
</evidence>
<keyword evidence="3 10" id="KW-0812">Transmembrane</keyword>
<organism evidence="12 13">
    <name type="scientific">Aquatica leii</name>
    <dbReference type="NCBI Taxonomy" id="1421715"/>
    <lineage>
        <taxon>Eukaryota</taxon>
        <taxon>Metazoa</taxon>
        <taxon>Ecdysozoa</taxon>
        <taxon>Arthropoda</taxon>
        <taxon>Hexapoda</taxon>
        <taxon>Insecta</taxon>
        <taxon>Pterygota</taxon>
        <taxon>Neoptera</taxon>
        <taxon>Endopterygota</taxon>
        <taxon>Coleoptera</taxon>
        <taxon>Polyphaga</taxon>
        <taxon>Elateriformia</taxon>
        <taxon>Elateroidea</taxon>
        <taxon>Lampyridae</taxon>
        <taxon>Luciolinae</taxon>
        <taxon>Aquatica</taxon>
    </lineage>
</organism>
<keyword evidence="2" id="KW-0808">Transferase</keyword>
<sequence length="365" mass="41216">MKKSSKNDTCSKNEQTSQEHQKKNIVVSILLSESTTSELKLDLPNIECMQGETSIQETDLKSSSYNLNKVFENDYVKEINGTNCEAVSSEVAYFSSHVRLNESWSSLELEHLKDDGSVYSKDVCSNTSSYDKLKPSKIYTRPLLSVRSAAHKDCIKSQSNNIYVTVVSSQGHVSNSDWINVCRICHGGESIGNLLSPCQCKGSIALAHIQCLERWLKESATSHCELCRYHYTIVRQPKYGILKSILVFLRHPGDRLWEMICDLIGFTIYTSATIVSTYTLSVLCESISKTTDARYVSSQIMGFTAVLGIAIIDFAYTSWLLTNLEKHTIAWQTWYRNNCDLKVILSDDKQSLKCRDDDSIITEQE</sequence>
<dbReference type="Pfam" id="PF12906">
    <property type="entry name" value="RINGv"/>
    <property type="match status" value="1"/>
</dbReference>
<dbReference type="GO" id="GO:0004842">
    <property type="term" value="F:ubiquitin-protein transferase activity"/>
    <property type="evidence" value="ECO:0007669"/>
    <property type="project" value="TreeGrafter"/>
</dbReference>
<dbReference type="GO" id="GO:0016020">
    <property type="term" value="C:membrane"/>
    <property type="evidence" value="ECO:0007669"/>
    <property type="project" value="UniProtKB-SubCell"/>
</dbReference>
<dbReference type="PANTHER" id="PTHR46065">
    <property type="entry name" value="E3 UBIQUITIN-PROTEIN LIGASE MARCH 2/3 FAMILY MEMBER"/>
    <property type="match status" value="1"/>
</dbReference>
<evidence type="ECO:0000256" key="7">
    <source>
        <dbReference type="ARBA" id="ARBA00022833"/>
    </source>
</evidence>
<evidence type="ECO:0000256" key="10">
    <source>
        <dbReference type="SAM" id="Phobius"/>
    </source>
</evidence>
<dbReference type="PANTHER" id="PTHR46065:SF3">
    <property type="entry name" value="FI20425P1"/>
    <property type="match status" value="1"/>
</dbReference>
<keyword evidence="6" id="KW-0833">Ubl conjugation pathway</keyword>
<evidence type="ECO:0000256" key="5">
    <source>
        <dbReference type="ARBA" id="ARBA00022771"/>
    </source>
</evidence>
<dbReference type="AlphaFoldDB" id="A0AAN7S7N0"/>
<feature type="transmembrane region" description="Helical" evidence="10">
    <location>
        <begin position="260"/>
        <end position="280"/>
    </location>
</feature>
<proteinExistence type="predicted"/>
<keyword evidence="9 10" id="KW-0472">Membrane</keyword>
<feature type="domain" description="RING-CH-type" evidence="11">
    <location>
        <begin position="174"/>
        <end position="234"/>
    </location>
</feature>
<feature type="transmembrane region" description="Helical" evidence="10">
    <location>
        <begin position="300"/>
        <end position="321"/>
    </location>
</feature>
<evidence type="ECO:0000256" key="2">
    <source>
        <dbReference type="ARBA" id="ARBA00022679"/>
    </source>
</evidence>
<dbReference type="InterPro" id="IPR013083">
    <property type="entry name" value="Znf_RING/FYVE/PHD"/>
</dbReference>
<evidence type="ECO:0000259" key="11">
    <source>
        <dbReference type="PROSITE" id="PS51292"/>
    </source>
</evidence>
<evidence type="ECO:0000256" key="3">
    <source>
        <dbReference type="ARBA" id="ARBA00022692"/>
    </source>
</evidence>
<comment type="caution">
    <text evidence="12">The sequence shown here is derived from an EMBL/GenBank/DDBJ whole genome shotgun (WGS) entry which is preliminary data.</text>
</comment>
<comment type="subcellular location">
    <subcellularLocation>
        <location evidence="1">Membrane</location>
        <topology evidence="1">Multi-pass membrane protein</topology>
    </subcellularLocation>
</comment>
<reference evidence="13" key="1">
    <citation type="submission" date="2023-01" db="EMBL/GenBank/DDBJ databases">
        <title>Key to firefly adult light organ development and bioluminescence: homeobox transcription factors regulate luciferase expression and transportation to peroxisome.</title>
        <authorList>
            <person name="Fu X."/>
        </authorList>
    </citation>
    <scope>NUCLEOTIDE SEQUENCE [LARGE SCALE GENOMIC DNA]</scope>
</reference>
<dbReference type="PROSITE" id="PS51292">
    <property type="entry name" value="ZF_RING_CH"/>
    <property type="match status" value="1"/>
</dbReference>
<dbReference type="SMART" id="SM00744">
    <property type="entry name" value="RINGv"/>
    <property type="match status" value="1"/>
</dbReference>
<dbReference type="GO" id="GO:0016567">
    <property type="term" value="P:protein ubiquitination"/>
    <property type="evidence" value="ECO:0007669"/>
    <property type="project" value="TreeGrafter"/>
</dbReference>
<evidence type="ECO:0000256" key="6">
    <source>
        <dbReference type="ARBA" id="ARBA00022786"/>
    </source>
</evidence>
<evidence type="ECO:0000313" key="12">
    <source>
        <dbReference type="EMBL" id="KAK4875716.1"/>
    </source>
</evidence>
<dbReference type="InterPro" id="IPR011016">
    <property type="entry name" value="Znf_RING-CH"/>
</dbReference>
<keyword evidence="7" id="KW-0862">Zinc</keyword>
<evidence type="ECO:0000256" key="4">
    <source>
        <dbReference type="ARBA" id="ARBA00022723"/>
    </source>
</evidence>
<dbReference type="Proteomes" id="UP001353858">
    <property type="component" value="Unassembled WGS sequence"/>
</dbReference>
<evidence type="ECO:0000313" key="13">
    <source>
        <dbReference type="Proteomes" id="UP001353858"/>
    </source>
</evidence>
<protein>
    <recommendedName>
        <fullName evidence="11">RING-CH-type domain-containing protein</fullName>
    </recommendedName>
</protein>
<dbReference type="EMBL" id="JARPUR010000005">
    <property type="protein sequence ID" value="KAK4875716.1"/>
    <property type="molecule type" value="Genomic_DNA"/>
</dbReference>
<name>A0AAN7S7N0_9COLE</name>
<evidence type="ECO:0000256" key="9">
    <source>
        <dbReference type="ARBA" id="ARBA00023136"/>
    </source>
</evidence>
<keyword evidence="13" id="KW-1185">Reference proteome</keyword>
<dbReference type="SUPFAM" id="SSF57850">
    <property type="entry name" value="RING/U-box"/>
    <property type="match status" value="1"/>
</dbReference>
<keyword evidence="4" id="KW-0479">Metal-binding</keyword>
<dbReference type="GO" id="GO:0008270">
    <property type="term" value="F:zinc ion binding"/>
    <property type="evidence" value="ECO:0007669"/>
    <property type="project" value="UniProtKB-KW"/>
</dbReference>
<keyword evidence="8 10" id="KW-1133">Transmembrane helix</keyword>